<feature type="transmembrane region" description="Helical" evidence="6">
    <location>
        <begin position="76"/>
        <end position="93"/>
    </location>
</feature>
<dbReference type="RefSeq" id="WP_090554022.1">
    <property type="nucleotide sequence ID" value="NZ_FNFP01000007.1"/>
</dbReference>
<accession>A0A1G9GUL6</accession>
<dbReference type="OrthoDB" id="9793415at2"/>
<dbReference type="PANTHER" id="PTHR11360">
    <property type="entry name" value="MONOCARBOXYLATE TRANSPORTER"/>
    <property type="match status" value="1"/>
</dbReference>
<dbReference type="Pfam" id="PF07690">
    <property type="entry name" value="MFS_1"/>
    <property type="match status" value="1"/>
</dbReference>
<feature type="domain" description="Major facilitator superfamily (MFS) profile" evidence="7">
    <location>
        <begin position="7"/>
        <end position="398"/>
    </location>
</feature>
<dbReference type="SUPFAM" id="SSF103473">
    <property type="entry name" value="MFS general substrate transporter"/>
    <property type="match status" value="1"/>
</dbReference>
<dbReference type="CDD" id="cd17353">
    <property type="entry name" value="MFS_OFA_like"/>
    <property type="match status" value="1"/>
</dbReference>
<dbReference type="InterPro" id="IPR020846">
    <property type="entry name" value="MFS_dom"/>
</dbReference>
<sequence>MKHIKNKAKQVVLASIGINFSTGMMYTWSLISKELTEQFNWTSKEASLPYTINTVCFVLAMVVFGKIQDSKGPRFTGTLGTILIGLGFLLSGFTKSATIMLFTIGLLAGAGTGMIVISTTPPALKWYSPQIKGKITGILAASVGMSSIFYSILGDFMLKTFGIPKTFIYIGIGVLVGTLILAQLLVNPPEGFIPQGAVHIKESFDKLTDYTWKEMLNSVDFYKLWLMLGFSSSAGLMIISHISNIARLQVNWGGGFLLVMFLGIFNTLGRIIGGSLSDKIGRTNLMKIIFVLQGINMALFASYRSIPLIALGVGICGLCYGAGFAVLPAALADKYGNKNFGINYGLMFTGWGLGGIIGPMMGAAIFDATNSYILAYKVALILLIITSIVAFTFKDEQENWIKSNL</sequence>
<dbReference type="PROSITE" id="PS50850">
    <property type="entry name" value="MFS"/>
    <property type="match status" value="1"/>
</dbReference>
<feature type="transmembrane region" description="Helical" evidence="6">
    <location>
        <begin position="344"/>
        <end position="366"/>
    </location>
</feature>
<evidence type="ECO:0000313" key="8">
    <source>
        <dbReference type="EMBL" id="SDL04282.1"/>
    </source>
</evidence>
<dbReference type="Gene3D" id="1.20.1250.20">
    <property type="entry name" value="MFS general substrate transporter like domains"/>
    <property type="match status" value="2"/>
</dbReference>
<reference evidence="8 9" key="1">
    <citation type="submission" date="2016-10" db="EMBL/GenBank/DDBJ databases">
        <authorList>
            <person name="de Groot N.N."/>
        </authorList>
    </citation>
    <scope>NUCLEOTIDE SEQUENCE [LARGE SCALE GENOMIC DNA]</scope>
    <source>
        <strain evidence="8 9">DSM 18346</strain>
    </source>
</reference>
<feature type="transmembrane region" description="Helical" evidence="6">
    <location>
        <begin position="372"/>
        <end position="393"/>
    </location>
</feature>
<feature type="transmembrane region" description="Helical" evidence="6">
    <location>
        <begin position="309"/>
        <end position="332"/>
    </location>
</feature>
<organism evidence="8 9">
    <name type="scientific">Natronincola ferrireducens</name>
    <dbReference type="NCBI Taxonomy" id="393762"/>
    <lineage>
        <taxon>Bacteria</taxon>
        <taxon>Bacillati</taxon>
        <taxon>Bacillota</taxon>
        <taxon>Clostridia</taxon>
        <taxon>Peptostreptococcales</taxon>
        <taxon>Natronincolaceae</taxon>
        <taxon>Natronincola</taxon>
    </lineage>
</organism>
<evidence type="ECO:0000256" key="6">
    <source>
        <dbReference type="SAM" id="Phobius"/>
    </source>
</evidence>
<feature type="transmembrane region" description="Helical" evidence="6">
    <location>
        <begin position="224"/>
        <end position="246"/>
    </location>
</feature>
<dbReference type="EMBL" id="FNFP01000007">
    <property type="protein sequence ID" value="SDL04282.1"/>
    <property type="molecule type" value="Genomic_DNA"/>
</dbReference>
<comment type="subcellular location">
    <subcellularLocation>
        <location evidence="1">Cell membrane</location>
        <topology evidence="1">Multi-pass membrane protein</topology>
    </subcellularLocation>
</comment>
<feature type="transmembrane region" description="Helical" evidence="6">
    <location>
        <begin position="252"/>
        <end position="273"/>
    </location>
</feature>
<keyword evidence="4 6" id="KW-1133">Transmembrane helix</keyword>
<keyword evidence="9" id="KW-1185">Reference proteome</keyword>
<dbReference type="InterPro" id="IPR036259">
    <property type="entry name" value="MFS_trans_sf"/>
</dbReference>
<evidence type="ECO:0000256" key="2">
    <source>
        <dbReference type="ARBA" id="ARBA00022448"/>
    </source>
</evidence>
<feature type="transmembrane region" description="Helical" evidence="6">
    <location>
        <begin position="166"/>
        <end position="186"/>
    </location>
</feature>
<evidence type="ECO:0000259" key="7">
    <source>
        <dbReference type="PROSITE" id="PS50850"/>
    </source>
</evidence>
<keyword evidence="3 6" id="KW-0812">Transmembrane</keyword>
<evidence type="ECO:0000256" key="3">
    <source>
        <dbReference type="ARBA" id="ARBA00022692"/>
    </source>
</evidence>
<feature type="transmembrane region" description="Helical" evidence="6">
    <location>
        <begin position="99"/>
        <end position="123"/>
    </location>
</feature>
<evidence type="ECO:0000256" key="5">
    <source>
        <dbReference type="ARBA" id="ARBA00023136"/>
    </source>
</evidence>
<proteinExistence type="predicted"/>
<keyword evidence="2" id="KW-0813">Transport</keyword>
<dbReference type="InterPro" id="IPR011701">
    <property type="entry name" value="MFS"/>
</dbReference>
<name>A0A1G9GUL6_9FIRM</name>
<dbReference type="GO" id="GO:0022857">
    <property type="term" value="F:transmembrane transporter activity"/>
    <property type="evidence" value="ECO:0007669"/>
    <property type="project" value="InterPro"/>
</dbReference>
<feature type="transmembrane region" description="Helical" evidence="6">
    <location>
        <begin position="46"/>
        <end position="64"/>
    </location>
</feature>
<evidence type="ECO:0000256" key="4">
    <source>
        <dbReference type="ARBA" id="ARBA00022989"/>
    </source>
</evidence>
<dbReference type="InterPro" id="IPR050327">
    <property type="entry name" value="Proton-linked_MCT"/>
</dbReference>
<dbReference type="STRING" id="393762.SAMN05660472_02490"/>
<dbReference type="AlphaFoldDB" id="A0A1G9GUL6"/>
<gene>
    <name evidence="8" type="ORF">SAMN05660472_02490</name>
</gene>
<feature type="transmembrane region" description="Helical" evidence="6">
    <location>
        <begin position="135"/>
        <end position="154"/>
    </location>
</feature>
<dbReference type="Proteomes" id="UP000198718">
    <property type="component" value="Unassembled WGS sequence"/>
</dbReference>
<evidence type="ECO:0000313" key="9">
    <source>
        <dbReference type="Proteomes" id="UP000198718"/>
    </source>
</evidence>
<evidence type="ECO:0000256" key="1">
    <source>
        <dbReference type="ARBA" id="ARBA00004651"/>
    </source>
</evidence>
<protein>
    <submittedName>
        <fullName evidence="8">Nitrate/nitrite transporter NarK</fullName>
    </submittedName>
</protein>
<keyword evidence="5 6" id="KW-0472">Membrane</keyword>
<dbReference type="PANTHER" id="PTHR11360:SF304">
    <property type="entry name" value="MFS DOMAIN-CONTAINING PROTEIN"/>
    <property type="match status" value="1"/>
</dbReference>
<dbReference type="GO" id="GO:0005886">
    <property type="term" value="C:plasma membrane"/>
    <property type="evidence" value="ECO:0007669"/>
    <property type="project" value="UniProtKB-SubCell"/>
</dbReference>